<proteinExistence type="predicted"/>
<dbReference type="EMBL" id="MU150290">
    <property type="protein sequence ID" value="KAF9461038.1"/>
    <property type="molecule type" value="Genomic_DNA"/>
</dbReference>
<dbReference type="Proteomes" id="UP000807353">
    <property type="component" value="Unassembled WGS sequence"/>
</dbReference>
<evidence type="ECO:0008006" key="3">
    <source>
        <dbReference type="Google" id="ProtNLM"/>
    </source>
</evidence>
<dbReference type="InterPro" id="IPR052356">
    <property type="entry name" value="Thiol_S-MT"/>
</dbReference>
<gene>
    <name evidence="1" type="ORF">BDZ94DRAFT_1238022</name>
</gene>
<keyword evidence="2" id="KW-1185">Reference proteome</keyword>
<dbReference type="Pfam" id="PF13489">
    <property type="entry name" value="Methyltransf_23"/>
    <property type="match status" value="1"/>
</dbReference>
<dbReference type="PANTHER" id="PTHR45036:SF1">
    <property type="entry name" value="METHYLTRANSFERASE LIKE 7A"/>
    <property type="match status" value="1"/>
</dbReference>
<dbReference type="AlphaFoldDB" id="A0A9P5Y2C4"/>
<dbReference type="CDD" id="cd02440">
    <property type="entry name" value="AdoMet_MTases"/>
    <property type="match status" value="1"/>
</dbReference>
<name>A0A9P5Y2C4_9AGAR</name>
<dbReference type="InterPro" id="IPR029063">
    <property type="entry name" value="SAM-dependent_MTases_sf"/>
</dbReference>
<dbReference type="SUPFAM" id="SSF53335">
    <property type="entry name" value="S-adenosyl-L-methionine-dependent methyltransferases"/>
    <property type="match status" value="1"/>
</dbReference>
<evidence type="ECO:0000313" key="2">
    <source>
        <dbReference type="Proteomes" id="UP000807353"/>
    </source>
</evidence>
<protein>
    <recommendedName>
        <fullName evidence="3">S-adenosyl-L-methionine-dependent methyltransferase</fullName>
    </recommendedName>
</protein>
<sequence>MKISAALRILLDLRVFAQIALLPTLRAIIASPALIFRPGGFSRSFMANLWVTVGKGADEGGTSVKKRLITPNAHGVVLDIGAGYGHTAKYLDTNRVTKYIALEPNVLMHSGLRGAANEVGFRESDGSLLILSCGAEDTASILSPIDSQGNQPSVDTIISILTLCTVPSPEHTIKSLIEDVLKPGGELLFFEHVLNPRDDVAWWQKFWTPLWAIFFDGCVLYRPTHTWIDNLLSGDSQESAWRERDLWENEEDLEDNLFCHRVGRFVKS</sequence>
<dbReference type="OrthoDB" id="540004at2759"/>
<accession>A0A9P5Y2C4</accession>
<dbReference type="PANTHER" id="PTHR45036">
    <property type="entry name" value="METHYLTRANSFERASE LIKE 7B"/>
    <property type="match status" value="1"/>
</dbReference>
<evidence type="ECO:0000313" key="1">
    <source>
        <dbReference type="EMBL" id="KAF9461038.1"/>
    </source>
</evidence>
<comment type="caution">
    <text evidence="1">The sequence shown here is derived from an EMBL/GenBank/DDBJ whole genome shotgun (WGS) entry which is preliminary data.</text>
</comment>
<reference evidence="1" key="1">
    <citation type="submission" date="2020-11" db="EMBL/GenBank/DDBJ databases">
        <authorList>
            <consortium name="DOE Joint Genome Institute"/>
            <person name="Ahrendt S."/>
            <person name="Riley R."/>
            <person name="Andreopoulos W."/>
            <person name="Labutti K."/>
            <person name="Pangilinan J."/>
            <person name="Ruiz-Duenas F.J."/>
            <person name="Barrasa J.M."/>
            <person name="Sanchez-Garcia M."/>
            <person name="Camarero S."/>
            <person name="Miyauchi S."/>
            <person name="Serrano A."/>
            <person name="Linde D."/>
            <person name="Babiker R."/>
            <person name="Drula E."/>
            <person name="Ayuso-Fernandez I."/>
            <person name="Pacheco R."/>
            <person name="Padilla G."/>
            <person name="Ferreira P."/>
            <person name="Barriuso J."/>
            <person name="Kellner H."/>
            <person name="Castanera R."/>
            <person name="Alfaro M."/>
            <person name="Ramirez L."/>
            <person name="Pisabarro A.G."/>
            <person name="Kuo A."/>
            <person name="Tritt A."/>
            <person name="Lipzen A."/>
            <person name="He G."/>
            <person name="Yan M."/>
            <person name="Ng V."/>
            <person name="Cullen D."/>
            <person name="Martin F."/>
            <person name="Rosso M.-N."/>
            <person name="Henrissat B."/>
            <person name="Hibbett D."/>
            <person name="Martinez A.T."/>
            <person name="Grigoriev I.V."/>
        </authorList>
    </citation>
    <scope>NUCLEOTIDE SEQUENCE</scope>
    <source>
        <strain evidence="1">CBS 247.69</strain>
    </source>
</reference>
<dbReference type="Gene3D" id="3.40.50.150">
    <property type="entry name" value="Vaccinia Virus protein VP39"/>
    <property type="match status" value="1"/>
</dbReference>
<organism evidence="1 2">
    <name type="scientific">Collybia nuda</name>
    <dbReference type="NCBI Taxonomy" id="64659"/>
    <lineage>
        <taxon>Eukaryota</taxon>
        <taxon>Fungi</taxon>
        <taxon>Dikarya</taxon>
        <taxon>Basidiomycota</taxon>
        <taxon>Agaricomycotina</taxon>
        <taxon>Agaricomycetes</taxon>
        <taxon>Agaricomycetidae</taxon>
        <taxon>Agaricales</taxon>
        <taxon>Tricholomatineae</taxon>
        <taxon>Clitocybaceae</taxon>
        <taxon>Collybia</taxon>
    </lineage>
</organism>